<evidence type="ECO:0000256" key="7">
    <source>
        <dbReference type="ARBA" id="ARBA00022771"/>
    </source>
</evidence>
<feature type="domain" description="SIAH-type" evidence="12">
    <location>
        <begin position="134"/>
        <end position="192"/>
    </location>
</feature>
<comment type="catalytic activity">
    <reaction evidence="1">
        <text>S-ubiquitinyl-[E2 ubiquitin-conjugating enzyme]-L-cysteine + [acceptor protein]-L-lysine = [E2 ubiquitin-conjugating enzyme]-L-cysteine + N(6)-ubiquitinyl-[acceptor protein]-L-lysine.</text>
        <dbReference type="EC" id="2.3.2.27"/>
    </reaction>
</comment>
<evidence type="ECO:0000313" key="13">
    <source>
        <dbReference type="EMBL" id="GJN36029.1"/>
    </source>
</evidence>
<organism evidence="13 14">
    <name type="scientific">Eleusine coracana subsp. coracana</name>
    <dbReference type="NCBI Taxonomy" id="191504"/>
    <lineage>
        <taxon>Eukaryota</taxon>
        <taxon>Viridiplantae</taxon>
        <taxon>Streptophyta</taxon>
        <taxon>Embryophyta</taxon>
        <taxon>Tracheophyta</taxon>
        <taxon>Spermatophyta</taxon>
        <taxon>Magnoliopsida</taxon>
        <taxon>Liliopsida</taxon>
        <taxon>Poales</taxon>
        <taxon>Poaceae</taxon>
        <taxon>PACMAD clade</taxon>
        <taxon>Chloridoideae</taxon>
        <taxon>Cynodonteae</taxon>
        <taxon>Eleusininae</taxon>
        <taxon>Eleusine</taxon>
    </lineage>
</organism>
<dbReference type="Gene3D" id="3.30.40.10">
    <property type="entry name" value="Zinc/RING finger domain, C3HC4 (zinc finger)"/>
    <property type="match status" value="1"/>
</dbReference>
<dbReference type="GO" id="GO:0008270">
    <property type="term" value="F:zinc ion binding"/>
    <property type="evidence" value="ECO:0007669"/>
    <property type="project" value="UniProtKB-KW"/>
</dbReference>
<dbReference type="EMBL" id="BQKI01000088">
    <property type="protein sequence ID" value="GJN36029.1"/>
    <property type="molecule type" value="Genomic_DNA"/>
</dbReference>
<dbReference type="InterPro" id="IPR013083">
    <property type="entry name" value="Znf_RING/FYVE/PHD"/>
</dbReference>
<dbReference type="InterPro" id="IPR049548">
    <property type="entry name" value="Sina-like_RING"/>
</dbReference>
<evidence type="ECO:0000256" key="11">
    <source>
        <dbReference type="SAM" id="MobiDB-lite"/>
    </source>
</evidence>
<dbReference type="GO" id="GO:0005737">
    <property type="term" value="C:cytoplasm"/>
    <property type="evidence" value="ECO:0007669"/>
    <property type="project" value="TreeGrafter"/>
</dbReference>
<evidence type="ECO:0000256" key="1">
    <source>
        <dbReference type="ARBA" id="ARBA00000900"/>
    </source>
</evidence>
<proteinExistence type="inferred from homology"/>
<keyword evidence="8" id="KW-0833">Ubl conjugation pathway</keyword>
<keyword evidence="9" id="KW-0862">Zinc</keyword>
<sequence>MMAVGDDFGDEPENSFRCRRGRPNTKRARITAVGGRGMSSQRAGFQKKKATAGLAAAAAESVAAFAYVVAEDADALDCGVCFQPLKPPAFQCNVGHVVCSLCCDKLKASGKCHVCGVSIGGYSRCHAMERLVNCIGVHCPNAVHGCTTKPAYYDQHSHCQTCPHVPCHYPGEGCSFIGSTSALLDHIAGVHGWPCIAGIRTGNKCTIHLCEGFNILIVNHDVDGNQQGVTATPAASKQWLFLVNVAQKPLDFVISVLCINPHATMDPKEIECNFCYSQCWINNCYGDAPFISHYQDSTFIVACTDLSNGLPNLDEWFRFVVPNSIVEDKEEHAIEVEARIIIK</sequence>
<gene>
    <name evidence="13" type="primary">gb24854</name>
    <name evidence="13" type="ORF">PR202_gb24854</name>
</gene>
<comment type="similarity">
    <text evidence="3">Belongs to the SINA (Seven in absentia) family.</text>
</comment>
<dbReference type="Pfam" id="PF21362">
    <property type="entry name" value="Sina_RING"/>
    <property type="match status" value="1"/>
</dbReference>
<evidence type="ECO:0000313" key="14">
    <source>
        <dbReference type="Proteomes" id="UP001054889"/>
    </source>
</evidence>
<evidence type="ECO:0000256" key="6">
    <source>
        <dbReference type="ARBA" id="ARBA00022723"/>
    </source>
</evidence>
<evidence type="ECO:0000256" key="5">
    <source>
        <dbReference type="ARBA" id="ARBA00022679"/>
    </source>
</evidence>
<keyword evidence="14" id="KW-1185">Reference proteome</keyword>
<feature type="region of interest" description="Disordered" evidence="11">
    <location>
        <begin position="1"/>
        <end position="20"/>
    </location>
</feature>
<dbReference type="InterPro" id="IPR052088">
    <property type="entry name" value="E3_ubiquitin-ligase_SINA"/>
</dbReference>
<dbReference type="EC" id="2.3.2.27" evidence="4"/>
<reference evidence="13" key="2">
    <citation type="submission" date="2021-12" db="EMBL/GenBank/DDBJ databases">
        <title>Resequencing data analysis of finger millet.</title>
        <authorList>
            <person name="Hatakeyama M."/>
            <person name="Aluri S."/>
            <person name="Balachadran M.T."/>
            <person name="Sivarajan S.R."/>
            <person name="Poveda L."/>
            <person name="Shimizu-Inatsugi R."/>
            <person name="Schlapbach R."/>
            <person name="Sreeman S.M."/>
            <person name="Shimizu K.K."/>
        </authorList>
    </citation>
    <scope>NUCLEOTIDE SEQUENCE</scope>
</reference>
<keyword evidence="7 10" id="KW-0863">Zinc-finger</keyword>
<evidence type="ECO:0000256" key="10">
    <source>
        <dbReference type="PROSITE-ProRule" id="PRU00455"/>
    </source>
</evidence>
<evidence type="ECO:0000256" key="4">
    <source>
        <dbReference type="ARBA" id="ARBA00012483"/>
    </source>
</evidence>
<accession>A0AAV5FK49</accession>
<dbReference type="InterPro" id="IPR013010">
    <property type="entry name" value="Znf_SIAH"/>
</dbReference>
<evidence type="ECO:0000256" key="8">
    <source>
        <dbReference type="ARBA" id="ARBA00022786"/>
    </source>
</evidence>
<evidence type="ECO:0000256" key="3">
    <source>
        <dbReference type="ARBA" id="ARBA00009119"/>
    </source>
</evidence>
<evidence type="ECO:0000256" key="9">
    <source>
        <dbReference type="ARBA" id="ARBA00022833"/>
    </source>
</evidence>
<dbReference type="PANTHER" id="PTHR10315:SF96">
    <property type="entry name" value="SIAH-TYPE DOMAIN-CONTAINING PROTEIN"/>
    <property type="match status" value="1"/>
</dbReference>
<dbReference type="PROSITE" id="PS51081">
    <property type="entry name" value="ZF_SIAH"/>
    <property type="match status" value="1"/>
</dbReference>
<dbReference type="Proteomes" id="UP001054889">
    <property type="component" value="Unassembled WGS sequence"/>
</dbReference>
<evidence type="ECO:0000256" key="2">
    <source>
        <dbReference type="ARBA" id="ARBA00004906"/>
    </source>
</evidence>
<comment type="pathway">
    <text evidence="2">Protein modification; protein ubiquitination.</text>
</comment>
<dbReference type="AlphaFoldDB" id="A0AAV5FK49"/>
<reference evidence="13" key="1">
    <citation type="journal article" date="2018" name="DNA Res.">
        <title>Multiple hybrid de novo genome assembly of finger millet, an orphan allotetraploid crop.</title>
        <authorList>
            <person name="Hatakeyama M."/>
            <person name="Aluri S."/>
            <person name="Balachadran M.T."/>
            <person name="Sivarajan S.R."/>
            <person name="Patrignani A."/>
            <person name="Gruter S."/>
            <person name="Poveda L."/>
            <person name="Shimizu-Inatsugi R."/>
            <person name="Baeten J."/>
            <person name="Francoijs K.J."/>
            <person name="Nataraja K.N."/>
            <person name="Reddy Y.A.N."/>
            <person name="Phadnis S."/>
            <person name="Ravikumar R.L."/>
            <person name="Schlapbach R."/>
            <person name="Sreeman S.M."/>
            <person name="Shimizu K.K."/>
        </authorList>
    </citation>
    <scope>NUCLEOTIDE SEQUENCE</scope>
</reference>
<keyword evidence="6" id="KW-0479">Metal-binding</keyword>
<keyword evidence="5" id="KW-0808">Transferase</keyword>
<dbReference type="CDD" id="cd16571">
    <property type="entry name" value="RING-HC_SIAHs"/>
    <property type="match status" value="1"/>
</dbReference>
<evidence type="ECO:0000259" key="12">
    <source>
        <dbReference type="PROSITE" id="PS51081"/>
    </source>
</evidence>
<protein>
    <recommendedName>
        <fullName evidence="4">RING-type E3 ubiquitin transferase</fullName>
        <ecNumber evidence="4">2.3.2.27</ecNumber>
    </recommendedName>
</protein>
<dbReference type="PANTHER" id="PTHR10315">
    <property type="entry name" value="E3 UBIQUITIN PROTEIN LIGASE SIAH"/>
    <property type="match status" value="1"/>
</dbReference>
<comment type="caution">
    <text evidence="13">The sequence shown here is derived from an EMBL/GenBank/DDBJ whole genome shotgun (WGS) entry which is preliminary data.</text>
</comment>
<dbReference type="GO" id="GO:0061630">
    <property type="term" value="F:ubiquitin protein ligase activity"/>
    <property type="evidence" value="ECO:0007669"/>
    <property type="project" value="UniProtKB-EC"/>
</dbReference>
<name>A0AAV5FK49_ELECO</name>
<dbReference type="SUPFAM" id="SSF49599">
    <property type="entry name" value="TRAF domain-like"/>
    <property type="match status" value="1"/>
</dbReference>